<dbReference type="PANTHER" id="PTHR35006">
    <property type="entry name" value="GLYOXALASE FAMILY PROTEIN (AFU_ORTHOLOGUE AFUA_5G14830)"/>
    <property type="match status" value="1"/>
</dbReference>
<evidence type="ECO:0000256" key="2">
    <source>
        <dbReference type="SAM" id="Phobius"/>
    </source>
</evidence>
<dbReference type="KEGG" id="tmn:UCRPA7_1957"/>
<dbReference type="PANTHER" id="PTHR35006:SF3">
    <property type="entry name" value="GLYOXALASE FAMILY PROTEIN (AFU_ORTHOLOGUE AFUA_3G06020)"/>
    <property type="match status" value="1"/>
</dbReference>
<dbReference type="AlphaFoldDB" id="R8BT60"/>
<dbReference type="EMBL" id="KB932913">
    <property type="protein sequence ID" value="EOO02536.1"/>
    <property type="molecule type" value="Genomic_DNA"/>
</dbReference>
<dbReference type="Gene3D" id="3.10.180.10">
    <property type="entry name" value="2,3-Dihydroxybiphenyl 1,2-Dioxygenase, domain 1"/>
    <property type="match status" value="1"/>
</dbReference>
<evidence type="ECO:0000313" key="3">
    <source>
        <dbReference type="EMBL" id="EOO02536.1"/>
    </source>
</evidence>
<feature type="region of interest" description="Disordered" evidence="1">
    <location>
        <begin position="91"/>
        <end position="120"/>
    </location>
</feature>
<dbReference type="eggNOG" id="ENOG502SACR">
    <property type="taxonomic scope" value="Eukaryota"/>
</dbReference>
<accession>R8BT60</accession>
<keyword evidence="4" id="KW-1185">Reference proteome</keyword>
<feature type="region of interest" description="Disordered" evidence="1">
    <location>
        <begin position="176"/>
        <end position="204"/>
    </location>
</feature>
<keyword evidence="2" id="KW-1133">Transmembrane helix</keyword>
<gene>
    <name evidence="3" type="ORF">UCRPA7_1957</name>
</gene>
<sequence length="350" mass="37333">MIPFLEVSHLASSTSFYSAVVQPLGLRYISAGSASVTFGTATFPPVPVLELRQVTPTPARHLKPSRLVLSAGSPAAVDDFHAFAHRASASSTPAALPHSGRSLGPGDTASVGSADEAGERRAKITDFDGNIMEVVYVPPPDYPSRFGGSTVRKTQSTHDEVTRILDWNYDVASSVPPSAAATSVRGSNLALSRRPGRYPDDEPYSLLRRSVTTTSMLEPTSAPSPRQNSNGLSTGAVVGTLLGVAAAGAAAGAALTYSMIKSDRARAPLQEFEAPAFQRRSTFPEPSPDRRGRFMEVERTVEKVRYPEDYTPVAADHRPAPSYIARYSQAPASRSKERGTSAVYPSQLDL</sequence>
<evidence type="ECO:0000256" key="1">
    <source>
        <dbReference type="SAM" id="MobiDB-lite"/>
    </source>
</evidence>
<dbReference type="HOGENOM" id="CLU_792698_0_0_1"/>
<feature type="transmembrane region" description="Helical" evidence="2">
    <location>
        <begin position="236"/>
        <end position="260"/>
    </location>
</feature>
<dbReference type="Proteomes" id="UP000014074">
    <property type="component" value="Unassembled WGS sequence"/>
</dbReference>
<dbReference type="GeneID" id="19322159"/>
<name>R8BT60_PHAM7</name>
<protein>
    <submittedName>
        <fullName evidence="3">Putative cystathionine gamma-synthase protein</fullName>
    </submittedName>
</protein>
<evidence type="ECO:0000313" key="4">
    <source>
        <dbReference type="Proteomes" id="UP000014074"/>
    </source>
</evidence>
<proteinExistence type="predicted"/>
<dbReference type="RefSeq" id="XP_007912726.1">
    <property type="nucleotide sequence ID" value="XM_007914535.1"/>
</dbReference>
<organism evidence="3 4">
    <name type="scientific">Phaeoacremonium minimum (strain UCR-PA7)</name>
    <name type="common">Esca disease fungus</name>
    <name type="synonym">Togninia minima</name>
    <dbReference type="NCBI Taxonomy" id="1286976"/>
    <lineage>
        <taxon>Eukaryota</taxon>
        <taxon>Fungi</taxon>
        <taxon>Dikarya</taxon>
        <taxon>Ascomycota</taxon>
        <taxon>Pezizomycotina</taxon>
        <taxon>Sordariomycetes</taxon>
        <taxon>Sordariomycetidae</taxon>
        <taxon>Togniniales</taxon>
        <taxon>Togniniaceae</taxon>
        <taxon>Phaeoacremonium</taxon>
    </lineage>
</organism>
<keyword evidence="2" id="KW-0812">Transmembrane</keyword>
<dbReference type="InterPro" id="IPR029068">
    <property type="entry name" value="Glyas_Bleomycin-R_OHBP_Dase"/>
</dbReference>
<reference evidence="4" key="1">
    <citation type="journal article" date="2013" name="Genome Announc.">
        <title>Draft genome sequence of the ascomycete Phaeoacremonium aleophilum strain UCR-PA7, a causal agent of the esca disease complex in grapevines.</title>
        <authorList>
            <person name="Blanco-Ulate B."/>
            <person name="Rolshausen P."/>
            <person name="Cantu D."/>
        </authorList>
    </citation>
    <scope>NUCLEOTIDE SEQUENCE [LARGE SCALE GENOMIC DNA]</scope>
    <source>
        <strain evidence="4">UCR-PA7</strain>
    </source>
</reference>
<dbReference type="OrthoDB" id="10249419at2759"/>
<keyword evidence="2" id="KW-0472">Membrane</keyword>
<feature type="region of interest" description="Disordered" evidence="1">
    <location>
        <begin position="327"/>
        <end position="350"/>
    </location>
</feature>